<dbReference type="PANTHER" id="PTHR35580:SF1">
    <property type="entry name" value="PHYTASE-LIKE DOMAIN-CONTAINING PROTEIN"/>
    <property type="match status" value="1"/>
</dbReference>
<dbReference type="InterPro" id="IPR026444">
    <property type="entry name" value="Secre_tail"/>
</dbReference>
<evidence type="ECO:0000256" key="1">
    <source>
        <dbReference type="SAM" id="SignalP"/>
    </source>
</evidence>
<organism evidence="3 4">
    <name type="scientific">Ohtaekwangia kribbensis</name>
    <dbReference type="NCBI Taxonomy" id="688913"/>
    <lineage>
        <taxon>Bacteria</taxon>
        <taxon>Pseudomonadati</taxon>
        <taxon>Bacteroidota</taxon>
        <taxon>Cytophagia</taxon>
        <taxon>Cytophagales</taxon>
        <taxon>Fulvivirgaceae</taxon>
        <taxon>Ohtaekwangia</taxon>
    </lineage>
</organism>
<dbReference type="Pfam" id="PF05345">
    <property type="entry name" value="He_PIG"/>
    <property type="match status" value="2"/>
</dbReference>
<keyword evidence="1" id="KW-0732">Signal</keyword>
<dbReference type="Pfam" id="PF12733">
    <property type="entry name" value="Cadherin-like"/>
    <property type="match status" value="1"/>
</dbReference>
<dbReference type="InterPro" id="IPR002126">
    <property type="entry name" value="Cadherin-like_dom"/>
</dbReference>
<dbReference type="InterPro" id="IPR025883">
    <property type="entry name" value="Cadherin-like_domain"/>
</dbReference>
<dbReference type="InterPro" id="IPR043772">
    <property type="entry name" value="MBG_3"/>
</dbReference>
<dbReference type="Pfam" id="PF19408">
    <property type="entry name" value="PKD_6"/>
    <property type="match status" value="1"/>
</dbReference>
<protein>
    <submittedName>
        <fullName evidence="3">MBG domain-containing protein</fullName>
    </submittedName>
</protein>
<evidence type="ECO:0000313" key="3">
    <source>
        <dbReference type="EMBL" id="MFD0999715.1"/>
    </source>
</evidence>
<dbReference type="PANTHER" id="PTHR35580">
    <property type="entry name" value="CELL SURFACE GLYCOPROTEIN (S-LAYER PROTEIN)-LIKE PROTEIN"/>
    <property type="match status" value="1"/>
</dbReference>
<accession>A0ABW3K0E6</accession>
<proteinExistence type="predicted"/>
<reference evidence="4" key="1">
    <citation type="journal article" date="2019" name="Int. J. Syst. Evol. Microbiol.">
        <title>The Global Catalogue of Microorganisms (GCM) 10K type strain sequencing project: providing services to taxonomists for standard genome sequencing and annotation.</title>
        <authorList>
            <consortium name="The Broad Institute Genomics Platform"/>
            <consortium name="The Broad Institute Genome Sequencing Center for Infectious Disease"/>
            <person name="Wu L."/>
            <person name="Ma J."/>
        </authorList>
    </citation>
    <scope>NUCLEOTIDE SEQUENCE [LARGE SCALE GENOMIC DNA]</scope>
    <source>
        <strain evidence="4">CCUG 58938</strain>
    </source>
</reference>
<dbReference type="Pfam" id="PF18887">
    <property type="entry name" value="MBG_3"/>
    <property type="match status" value="1"/>
</dbReference>
<dbReference type="Proteomes" id="UP001597112">
    <property type="component" value="Unassembled WGS sequence"/>
</dbReference>
<comment type="caution">
    <text evidence="3">The sequence shown here is derived from an EMBL/GenBank/DDBJ whole genome shotgun (WGS) entry which is preliminary data.</text>
</comment>
<evidence type="ECO:0000259" key="2">
    <source>
        <dbReference type="PROSITE" id="PS50268"/>
    </source>
</evidence>
<dbReference type="InterPro" id="IPR052918">
    <property type="entry name" value="Motility_Chemotaxis_Reg"/>
</dbReference>
<name>A0ABW3K0E6_9BACT</name>
<dbReference type="EMBL" id="JBHTKA010000002">
    <property type="protein sequence ID" value="MFD0999715.1"/>
    <property type="molecule type" value="Genomic_DNA"/>
</dbReference>
<feature type="chain" id="PRO_5047265840" evidence="1">
    <location>
        <begin position="23"/>
        <end position="995"/>
    </location>
</feature>
<dbReference type="RefSeq" id="WP_377578651.1">
    <property type="nucleotide sequence ID" value="NZ_JBHTKA010000002.1"/>
</dbReference>
<dbReference type="CDD" id="cd11304">
    <property type="entry name" value="Cadherin_repeat"/>
    <property type="match status" value="2"/>
</dbReference>
<dbReference type="InterPro" id="IPR045829">
    <property type="entry name" value="PKD_6"/>
</dbReference>
<dbReference type="Pfam" id="PF18962">
    <property type="entry name" value="Por_Secre_tail"/>
    <property type="match status" value="1"/>
</dbReference>
<dbReference type="InterPro" id="IPR015919">
    <property type="entry name" value="Cadherin-like_sf"/>
</dbReference>
<feature type="domain" description="Cadherin" evidence="2">
    <location>
        <begin position="576"/>
        <end position="664"/>
    </location>
</feature>
<sequence>MKNISVRLIIVVLFLTAYSATAQEWQWLRKIGFGNSYDQCSVLSAATDDNGNTYVTGWFMGRLVLGDKTYSGSFNSYEQYFVAKFDNAGNVVWSNAITPTSSELNVYTIFVDKDGNTYVTGAMSNAYSYSTGKVNFGNGESLALDWTGSTPSSKFICRYSPAGTVAMKKFYTGYSDEYGHTLQVNQEGNIFVIGKLLDTYANTSNTYNDNDTVRCYDASGQLQWKNKYAYKPEGANSGNIQLLTDKENLWIVSQWDKPQQITFAGETHSIGVYETFLTEYDRTTGALLTVRSARTQLTYLSSKLLIRNRKLYVLGSFEYLYSPSITFGSIEVKSTKPNDTYYYGEEGFLAKMDITSGEYSWARLMTAFDDEYTLNVSARENIYVGLGGNGINALRYVHKIDASGATEWTQNSHAFIHDHVYLGVDKNDNVYATGWVSNGGTARFGSLTFDYNNEVGFIAKLQNVTAGLTGISLSSGTLSPTFNSTTLQYTATVTNATSSITVTPVAKEAGSVVKVNGTEVTSGSASTPIALQVGSNSIVIDVTAENGSTRKYTVTVTRENGAPVITPPGNKVVDEGTAITFAIQAMDPDAGQELTYSLEQGPAYAYIDFTSGLFSWWPMEEHGPGSYDVKVRVTDNGTPSKYSEVSFVVEVTEVNTAPILAPLMMIGNSGGCGTSYSIHASAFDLDTPADQITYSLQGIVPAGAIFDPEHGDFWWIPGPGQEGQYQITIRATDSGSPALYDEESIILTVSPLAAPVPSGDWLSVVPFNETATFSVESMPQAYSYRWSVPEGFEIVEGNNTSSIRVKATNGTAQGSIEVRGENGCGEGMALIKPIMSQKASATVTLSSLEQTFTGEAKSIVVSTEPEGLPVEILYNGSATVPSAAGEYSVTATVQDDNYEGQATGILIINTITAIGDGIEKSITLSPNPTNGETTLAFAKKYNADIVVTDAYGRVIHQGTARGTYKLNLEDHAPGIYIVQILSPDEATLTLKLMKY</sequence>
<dbReference type="PROSITE" id="PS50268">
    <property type="entry name" value="CADHERIN_2"/>
    <property type="match status" value="1"/>
</dbReference>
<dbReference type="InterPro" id="IPR013783">
    <property type="entry name" value="Ig-like_fold"/>
</dbReference>
<gene>
    <name evidence="3" type="ORF">ACFQ21_10370</name>
</gene>
<dbReference type="NCBIfam" id="TIGR04183">
    <property type="entry name" value="Por_Secre_tail"/>
    <property type="match status" value="1"/>
</dbReference>
<dbReference type="SUPFAM" id="SSF49313">
    <property type="entry name" value="Cadherin-like"/>
    <property type="match status" value="2"/>
</dbReference>
<dbReference type="Gene3D" id="2.60.40.10">
    <property type="entry name" value="Immunoglobulins"/>
    <property type="match status" value="3"/>
</dbReference>
<keyword evidence="4" id="KW-1185">Reference proteome</keyword>
<dbReference type="SMART" id="SM00112">
    <property type="entry name" value="CA"/>
    <property type="match status" value="1"/>
</dbReference>
<feature type="signal peptide" evidence="1">
    <location>
        <begin position="1"/>
        <end position="22"/>
    </location>
</feature>
<evidence type="ECO:0000313" key="4">
    <source>
        <dbReference type="Proteomes" id="UP001597112"/>
    </source>
</evidence>